<dbReference type="EMBL" id="CP004388">
    <property type="protein sequence ID" value="AJD50981.1"/>
    <property type="molecule type" value="Genomic_DNA"/>
</dbReference>
<evidence type="ECO:0000256" key="1">
    <source>
        <dbReference type="ARBA" id="ARBA00009477"/>
    </source>
</evidence>
<dbReference type="NCBIfam" id="TIGR01730">
    <property type="entry name" value="RND_mfp"/>
    <property type="match status" value="1"/>
</dbReference>
<evidence type="ECO:0000259" key="5">
    <source>
        <dbReference type="Pfam" id="PF25973"/>
    </source>
</evidence>
<dbReference type="AlphaFoldDB" id="A0AB72U9Q0"/>
<dbReference type="PANTHER" id="PTHR30469:SF29">
    <property type="entry name" value="BLR2860 PROTEIN"/>
    <property type="match status" value="1"/>
</dbReference>
<name>A0AB72U9Q0_9PROT</name>
<evidence type="ECO:0000256" key="2">
    <source>
        <dbReference type="SAM" id="Coils"/>
    </source>
</evidence>
<dbReference type="PANTHER" id="PTHR30469">
    <property type="entry name" value="MULTIDRUG RESISTANCE PROTEIN MDTA"/>
    <property type="match status" value="1"/>
</dbReference>
<dbReference type="InterPro" id="IPR058647">
    <property type="entry name" value="BSH_CzcB-like"/>
</dbReference>
<feature type="domain" description="CzcB-like barrel-sandwich hybrid" evidence="5">
    <location>
        <begin position="95"/>
        <end position="218"/>
    </location>
</feature>
<dbReference type="Pfam" id="PF25954">
    <property type="entry name" value="Beta-barrel_RND_2"/>
    <property type="match status" value="1"/>
</dbReference>
<evidence type="ECO:0000313" key="6">
    <source>
        <dbReference type="EMBL" id="AJD50981.1"/>
    </source>
</evidence>
<reference evidence="6 7" key="1">
    <citation type="journal article" date="2012" name="J. Bacteriol.">
        <title>Genome sequence of Thalassospira xiamenensis type strain M-5.</title>
        <authorList>
            <person name="Lai Q."/>
            <person name="Shao Z."/>
        </authorList>
    </citation>
    <scope>NUCLEOTIDE SEQUENCE [LARGE SCALE GENOMIC DNA]</scope>
    <source>
        <strain evidence="6 7">M-5</strain>
    </source>
</reference>
<feature type="region of interest" description="Disordered" evidence="3">
    <location>
        <begin position="378"/>
        <end position="397"/>
    </location>
</feature>
<evidence type="ECO:0000313" key="7">
    <source>
        <dbReference type="Proteomes" id="UP000007127"/>
    </source>
</evidence>
<dbReference type="SUPFAM" id="SSF111369">
    <property type="entry name" value="HlyD-like secretion proteins"/>
    <property type="match status" value="1"/>
</dbReference>
<dbReference type="Gene3D" id="2.40.30.170">
    <property type="match status" value="1"/>
</dbReference>
<dbReference type="Gene3D" id="1.10.287.470">
    <property type="entry name" value="Helix hairpin bin"/>
    <property type="match status" value="1"/>
</dbReference>
<gene>
    <name evidence="6" type="ORF">TH3_04295</name>
</gene>
<organism evidence="6 7">
    <name type="scientific">Thalassospira xiamenensis M-5 = DSM 17429</name>
    <dbReference type="NCBI Taxonomy" id="1123366"/>
    <lineage>
        <taxon>Bacteria</taxon>
        <taxon>Pseudomonadati</taxon>
        <taxon>Pseudomonadota</taxon>
        <taxon>Alphaproteobacteria</taxon>
        <taxon>Rhodospirillales</taxon>
        <taxon>Thalassospiraceae</taxon>
        <taxon>Thalassospira</taxon>
    </lineage>
</organism>
<dbReference type="KEGG" id="txi:TH3_04295"/>
<sequence length="397" mass="42216">MNASRLIAIVLAVGAVLWVGSGLLSGDDSAETGPTSVVENADGAQVAKNGDAPVPTTSPSAGHAPHASVRVRTSEAVEHVDVLRISGRTEAVVSVEIRAQIDAMVEEIGAIKGQRVKKGDLLVKLAVKDRAARVEKARALVAQRELENSAAKSLAEKNYRSKTGVAETKALLEEARADLKLAQIELNHTEIRAPFDGVVENRPAEIGDLLSVNDPVATLIQADPMLVVAHVPEHSIGSVQTGQLAHITLFDGREADGVVRYVSQASDNSTRTYRVEVEIDNTDLGIPDGMTSELQIPIGTKMAHRVAPSVLTLNDEGQVGVRVIVDDNKVAFYPIELQGGNRDGIWIGGLPEKIDLIVVGHDWVKEGATVEVSRIETGDTPEGLQNMAPAPKETVAR</sequence>
<feature type="coiled-coil region" evidence="2">
    <location>
        <begin position="165"/>
        <end position="192"/>
    </location>
</feature>
<dbReference type="GO" id="GO:0015562">
    <property type="term" value="F:efflux transmembrane transporter activity"/>
    <property type="evidence" value="ECO:0007669"/>
    <property type="project" value="TreeGrafter"/>
</dbReference>
<dbReference type="GeneID" id="31926547"/>
<dbReference type="RefSeq" id="WP_007090512.1">
    <property type="nucleotide sequence ID" value="NZ_CP004388.1"/>
</dbReference>
<feature type="domain" description="CusB-like beta-barrel" evidence="4">
    <location>
        <begin position="227"/>
        <end position="295"/>
    </location>
</feature>
<proteinExistence type="inferred from homology"/>
<evidence type="ECO:0000256" key="3">
    <source>
        <dbReference type="SAM" id="MobiDB-lite"/>
    </source>
</evidence>
<feature type="region of interest" description="Disordered" evidence="3">
    <location>
        <begin position="43"/>
        <end position="67"/>
    </location>
</feature>
<accession>A0AB72U9Q0</accession>
<dbReference type="Proteomes" id="UP000007127">
    <property type="component" value="Chromosome"/>
</dbReference>
<comment type="similarity">
    <text evidence="1">Belongs to the membrane fusion protein (MFP) (TC 8.A.1) family.</text>
</comment>
<dbReference type="GO" id="GO:1990281">
    <property type="term" value="C:efflux pump complex"/>
    <property type="evidence" value="ECO:0007669"/>
    <property type="project" value="TreeGrafter"/>
</dbReference>
<evidence type="ECO:0000259" key="4">
    <source>
        <dbReference type="Pfam" id="PF25954"/>
    </source>
</evidence>
<dbReference type="InterPro" id="IPR006143">
    <property type="entry name" value="RND_pump_MFP"/>
</dbReference>
<keyword evidence="2" id="KW-0175">Coiled coil</keyword>
<dbReference type="InterPro" id="IPR058792">
    <property type="entry name" value="Beta-barrel_RND_2"/>
</dbReference>
<dbReference type="Pfam" id="PF25973">
    <property type="entry name" value="BSH_CzcB"/>
    <property type="match status" value="1"/>
</dbReference>
<protein>
    <submittedName>
        <fullName evidence="6">RND family efflux transporter MFP subunit</fullName>
    </submittedName>
</protein>
<dbReference type="Gene3D" id="2.40.50.100">
    <property type="match status" value="1"/>
</dbReference>